<proteinExistence type="inferred from homology"/>
<dbReference type="EMBL" id="RQXX01000001">
    <property type="protein sequence ID" value="RVV99731.1"/>
    <property type="molecule type" value="Genomic_DNA"/>
</dbReference>
<protein>
    <submittedName>
        <fullName evidence="8">NAD(P)-dependent alcohol dehydrogenase</fullName>
    </submittedName>
</protein>
<dbReference type="PANTHER" id="PTHR43880">
    <property type="entry name" value="ALCOHOL DEHYDROGENASE"/>
    <property type="match status" value="1"/>
</dbReference>
<dbReference type="PROSITE" id="PS00059">
    <property type="entry name" value="ADH_ZINC"/>
    <property type="match status" value="1"/>
</dbReference>
<keyword evidence="3 6" id="KW-0862">Zinc</keyword>
<evidence type="ECO:0000313" key="8">
    <source>
        <dbReference type="EMBL" id="RVV99731.1"/>
    </source>
</evidence>
<keyword evidence="9" id="KW-1185">Reference proteome</keyword>
<dbReference type="Proteomes" id="UP000285908">
    <property type="component" value="Unassembled WGS sequence"/>
</dbReference>
<name>A0A438ALK0_9RHOB</name>
<dbReference type="GO" id="GO:0008270">
    <property type="term" value="F:zinc ion binding"/>
    <property type="evidence" value="ECO:0007669"/>
    <property type="project" value="InterPro"/>
</dbReference>
<evidence type="ECO:0000256" key="2">
    <source>
        <dbReference type="ARBA" id="ARBA00022723"/>
    </source>
</evidence>
<dbReference type="Gene3D" id="3.90.180.10">
    <property type="entry name" value="Medium-chain alcohol dehydrogenases, catalytic domain"/>
    <property type="match status" value="1"/>
</dbReference>
<dbReference type="Gene3D" id="3.40.50.720">
    <property type="entry name" value="NAD(P)-binding Rossmann-like Domain"/>
    <property type="match status" value="1"/>
</dbReference>
<reference evidence="8 9" key="1">
    <citation type="submission" date="2018-11" db="EMBL/GenBank/DDBJ databases">
        <title>Mesobaculum littorinae gen. nov., sp. nov., isolated from Littorina scabra that represents a novel genus of the order Rhodobacteraceae.</title>
        <authorList>
            <person name="Li F."/>
        </authorList>
    </citation>
    <scope>NUCLEOTIDE SEQUENCE [LARGE SCALE GENOMIC DNA]</scope>
    <source>
        <strain evidence="8 9">M0103</strain>
    </source>
</reference>
<feature type="domain" description="Enoyl reductase (ER)" evidence="7">
    <location>
        <begin position="10"/>
        <end position="363"/>
    </location>
</feature>
<evidence type="ECO:0000259" key="7">
    <source>
        <dbReference type="SMART" id="SM00829"/>
    </source>
</evidence>
<dbReference type="InterPro" id="IPR011032">
    <property type="entry name" value="GroES-like_sf"/>
</dbReference>
<dbReference type="SUPFAM" id="SSF51735">
    <property type="entry name" value="NAD(P)-binding Rossmann-fold domains"/>
    <property type="match status" value="1"/>
</dbReference>
<dbReference type="InterPro" id="IPR013149">
    <property type="entry name" value="ADH-like_C"/>
</dbReference>
<gene>
    <name evidence="8" type="ORF">EKE94_03380</name>
</gene>
<evidence type="ECO:0000256" key="3">
    <source>
        <dbReference type="ARBA" id="ARBA00022833"/>
    </source>
</evidence>
<evidence type="ECO:0000256" key="5">
    <source>
        <dbReference type="ARBA" id="ARBA00023027"/>
    </source>
</evidence>
<dbReference type="FunFam" id="3.40.50.720:FF:000003">
    <property type="entry name" value="S-(hydroxymethyl)glutathione dehydrogenase"/>
    <property type="match status" value="1"/>
</dbReference>
<dbReference type="PANTHER" id="PTHR43880:SF12">
    <property type="entry name" value="ALCOHOL DEHYDROGENASE CLASS-3"/>
    <property type="match status" value="1"/>
</dbReference>
<dbReference type="GO" id="GO:0046294">
    <property type="term" value="P:formaldehyde catabolic process"/>
    <property type="evidence" value="ECO:0007669"/>
    <property type="project" value="TreeGrafter"/>
</dbReference>
<evidence type="ECO:0000313" key="9">
    <source>
        <dbReference type="Proteomes" id="UP000285908"/>
    </source>
</evidence>
<dbReference type="CDD" id="cd08278">
    <property type="entry name" value="benzyl_alcohol_DH"/>
    <property type="match status" value="1"/>
</dbReference>
<keyword evidence="4" id="KW-0560">Oxidoreductase</keyword>
<organism evidence="8 9">
    <name type="scientific">Mesobaculum littorinae</name>
    <dbReference type="NCBI Taxonomy" id="2486419"/>
    <lineage>
        <taxon>Bacteria</taxon>
        <taxon>Pseudomonadati</taxon>
        <taxon>Pseudomonadota</taxon>
        <taxon>Alphaproteobacteria</taxon>
        <taxon>Rhodobacterales</taxon>
        <taxon>Roseobacteraceae</taxon>
        <taxon>Mesobaculum</taxon>
    </lineage>
</organism>
<dbReference type="InterPro" id="IPR020843">
    <property type="entry name" value="ER"/>
</dbReference>
<accession>A0A438ALK0</accession>
<dbReference type="RefSeq" id="WP_127905173.1">
    <property type="nucleotide sequence ID" value="NZ_RQXX01000001.1"/>
</dbReference>
<dbReference type="Pfam" id="PF00107">
    <property type="entry name" value="ADH_zinc_N"/>
    <property type="match status" value="1"/>
</dbReference>
<dbReference type="InterPro" id="IPR036291">
    <property type="entry name" value="NAD(P)-bd_dom_sf"/>
</dbReference>
<dbReference type="InterPro" id="IPR013154">
    <property type="entry name" value="ADH-like_N"/>
</dbReference>
<keyword evidence="5" id="KW-0520">NAD</keyword>
<evidence type="ECO:0000256" key="4">
    <source>
        <dbReference type="ARBA" id="ARBA00023002"/>
    </source>
</evidence>
<comment type="caution">
    <text evidence="8">The sequence shown here is derived from an EMBL/GenBank/DDBJ whole genome shotgun (WGS) entry which is preliminary data.</text>
</comment>
<dbReference type="InterPro" id="IPR002328">
    <property type="entry name" value="ADH_Zn_CS"/>
</dbReference>
<dbReference type="OrthoDB" id="9809185at2"/>
<dbReference type="GO" id="GO:0005829">
    <property type="term" value="C:cytosol"/>
    <property type="evidence" value="ECO:0007669"/>
    <property type="project" value="TreeGrafter"/>
</dbReference>
<evidence type="ECO:0000256" key="1">
    <source>
        <dbReference type="ARBA" id="ARBA00001947"/>
    </source>
</evidence>
<comment type="cofactor">
    <cofactor evidence="1 6">
        <name>Zn(2+)</name>
        <dbReference type="ChEBI" id="CHEBI:29105"/>
    </cofactor>
</comment>
<dbReference type="SUPFAM" id="SSF50129">
    <property type="entry name" value="GroES-like"/>
    <property type="match status" value="1"/>
</dbReference>
<sequence length="366" mass="38351">MKIQAAVARNHDAPLSLEEVELDEPRDNEILVRVVATGVCHTDMAVIAGQLPTPLPVVLGHEGAGVVEKVGAQVTKVQPGDHVVMTIDSCGQCPACLHNDVTYCHNQFALNFEAHRPDGSQAIRADSGPLSSMFFGQSSFATQAICHERNAVKVTKDVDLSLLGPLGCGIQTGAGTVMNALAVTPGSSIAVFGAGSVGLSGVMGAVVQGATTIIAVDMVQSRLDMARELGATHTIKADEGDAVEKIMEITGYGLAYAFDTTGAPKVIRQAVESLAPKGTCAIVGASGPEAMIELNETHFMSGGRRLIGVVEGESTPDLFIPTLIALWQQGRFPFDKLVSFFSFDQINEAIAASENGTAIKPILRMA</sequence>
<evidence type="ECO:0000256" key="6">
    <source>
        <dbReference type="RuleBase" id="RU361277"/>
    </source>
</evidence>
<dbReference type="GO" id="GO:0051903">
    <property type="term" value="F:S-(hydroxymethyl)glutathione dehydrogenase [NAD(P)+] activity"/>
    <property type="evidence" value="ECO:0007669"/>
    <property type="project" value="TreeGrafter"/>
</dbReference>
<dbReference type="SMART" id="SM00829">
    <property type="entry name" value="PKS_ER"/>
    <property type="match status" value="1"/>
</dbReference>
<dbReference type="AlphaFoldDB" id="A0A438ALK0"/>
<comment type="similarity">
    <text evidence="6">Belongs to the zinc-containing alcohol dehydrogenase family.</text>
</comment>
<dbReference type="Pfam" id="PF08240">
    <property type="entry name" value="ADH_N"/>
    <property type="match status" value="1"/>
</dbReference>
<keyword evidence="2 6" id="KW-0479">Metal-binding</keyword>